<dbReference type="FunFam" id="1.10.150.20:FF:000003">
    <property type="entry name" value="DNA polymerase I"/>
    <property type="match status" value="1"/>
</dbReference>
<evidence type="ECO:0000256" key="3">
    <source>
        <dbReference type="ARBA" id="ARBA00023125"/>
    </source>
</evidence>
<dbReference type="SUPFAM" id="SSF88723">
    <property type="entry name" value="PIN domain-like"/>
    <property type="match status" value="1"/>
</dbReference>
<dbReference type="PANTHER" id="PTHR42646:SF2">
    <property type="entry name" value="5'-3' EXONUCLEASE FAMILY PROTEIN"/>
    <property type="match status" value="1"/>
</dbReference>
<evidence type="ECO:0000313" key="6">
    <source>
        <dbReference type="Proteomes" id="UP000230837"/>
    </source>
</evidence>
<dbReference type="SMART" id="SM00279">
    <property type="entry name" value="HhH2"/>
    <property type="match status" value="1"/>
</dbReference>
<dbReference type="InterPro" id="IPR020045">
    <property type="entry name" value="DNA_polI_H3TH"/>
</dbReference>
<dbReference type="SUPFAM" id="SSF47807">
    <property type="entry name" value="5' to 3' exonuclease, C-terminal subdomain"/>
    <property type="match status" value="1"/>
</dbReference>
<feature type="non-terminal residue" evidence="5">
    <location>
        <position position="314"/>
    </location>
</feature>
<dbReference type="PANTHER" id="PTHR42646">
    <property type="entry name" value="FLAP ENDONUCLEASE XNI"/>
    <property type="match status" value="1"/>
</dbReference>
<gene>
    <name evidence="5" type="ORF">COZ82_02760</name>
</gene>
<evidence type="ECO:0000259" key="4">
    <source>
        <dbReference type="SMART" id="SM00475"/>
    </source>
</evidence>
<evidence type="ECO:0000256" key="1">
    <source>
        <dbReference type="ARBA" id="ARBA00022722"/>
    </source>
</evidence>
<dbReference type="CDD" id="cd09859">
    <property type="entry name" value="PIN_53EXO"/>
    <property type="match status" value="1"/>
</dbReference>
<dbReference type="InterPro" id="IPR002421">
    <property type="entry name" value="5-3_exonuclease"/>
</dbReference>
<dbReference type="InterPro" id="IPR036279">
    <property type="entry name" value="5-3_exonuclease_C_sf"/>
</dbReference>
<keyword evidence="3" id="KW-0238">DNA-binding</keyword>
<dbReference type="InterPro" id="IPR029060">
    <property type="entry name" value="PIN-like_dom_sf"/>
</dbReference>
<dbReference type="Gene3D" id="1.10.150.20">
    <property type="entry name" value="5' to 3' exonuclease, C-terminal subdomain"/>
    <property type="match status" value="1"/>
</dbReference>
<dbReference type="CDD" id="cd09898">
    <property type="entry name" value="H3TH_53EXO"/>
    <property type="match status" value="1"/>
</dbReference>
<dbReference type="GO" id="GO:0008409">
    <property type="term" value="F:5'-3' exonuclease activity"/>
    <property type="evidence" value="ECO:0007669"/>
    <property type="project" value="InterPro"/>
</dbReference>
<reference evidence="6" key="1">
    <citation type="submission" date="2017-09" db="EMBL/GenBank/DDBJ databases">
        <title>Depth-based differentiation of microbial function through sediment-hosted aquifers and enrichment of novel symbionts in the deep terrestrial subsurface.</title>
        <authorList>
            <person name="Probst A.J."/>
            <person name="Ladd B."/>
            <person name="Jarett J.K."/>
            <person name="Geller-Mcgrath D.E."/>
            <person name="Sieber C.M.K."/>
            <person name="Emerson J.B."/>
            <person name="Anantharaman K."/>
            <person name="Thomas B.C."/>
            <person name="Malmstrom R."/>
            <person name="Stieglmeier M."/>
            <person name="Klingl A."/>
            <person name="Woyke T."/>
            <person name="Ryan C.M."/>
            <person name="Banfield J.F."/>
        </authorList>
    </citation>
    <scope>NUCLEOTIDE SEQUENCE [LARGE SCALE GENOMIC DNA]</scope>
</reference>
<feature type="domain" description="5'-3' exonuclease" evidence="4">
    <location>
        <begin position="1"/>
        <end position="191"/>
    </location>
</feature>
<dbReference type="Gene3D" id="3.40.50.1010">
    <property type="entry name" value="5'-nuclease"/>
    <property type="match status" value="1"/>
</dbReference>
<evidence type="ECO:0000256" key="2">
    <source>
        <dbReference type="ARBA" id="ARBA00022801"/>
    </source>
</evidence>
<dbReference type="EMBL" id="PFHR01000143">
    <property type="protein sequence ID" value="PIW96848.1"/>
    <property type="molecule type" value="Genomic_DNA"/>
</dbReference>
<dbReference type="InterPro" id="IPR008918">
    <property type="entry name" value="HhH2"/>
</dbReference>
<dbReference type="GO" id="GO:0017108">
    <property type="term" value="F:5'-flap endonuclease activity"/>
    <property type="evidence" value="ECO:0007669"/>
    <property type="project" value="InterPro"/>
</dbReference>
<proteinExistence type="predicted"/>
<accession>A0A2M7INK1</accession>
<sequence length="314" mass="35308">DTLITQIKRSRDIFAVFGIPIYELSGFEADDMLGTIAFQTKNDKNLTVIIASGDMDTLQCVDKKRVQVYTLKKGIKDTILYDEKTVLDRYGFLPKLVPDYKGLRGDVSDNIPGIVGIGEKTATDLITQFGSIDQIYLKLKKSEAPFLTAGIKPRIIKLLKDGEEEARFSKMLATIRTDAPITFVAQKTPWRERADTDAILSLFSELGFRTLGSRIKTLFALKEENTKNQSGTNIQSEEINQAGVMLWLLESDRTNVTLEDIIDYGRAYFDTTDFKEITAKLKKMIEAEPEIAKVYKEIERPLMVVLAEVNATGI</sequence>
<dbReference type="InterPro" id="IPR038969">
    <property type="entry name" value="FEN"/>
</dbReference>
<protein>
    <recommendedName>
        <fullName evidence="4">5'-3' exonuclease domain-containing protein</fullName>
    </recommendedName>
</protein>
<dbReference type="AlphaFoldDB" id="A0A2M7INK1"/>
<dbReference type="Proteomes" id="UP000230837">
    <property type="component" value="Unassembled WGS sequence"/>
</dbReference>
<dbReference type="SMART" id="SM00475">
    <property type="entry name" value="53EXOc"/>
    <property type="match status" value="1"/>
</dbReference>
<evidence type="ECO:0000313" key="5">
    <source>
        <dbReference type="EMBL" id="PIW96848.1"/>
    </source>
</evidence>
<name>A0A2M7INK1_9BACT</name>
<keyword evidence="2" id="KW-0378">Hydrolase</keyword>
<comment type="caution">
    <text evidence="5">The sequence shown here is derived from an EMBL/GenBank/DDBJ whole genome shotgun (WGS) entry which is preliminary data.</text>
</comment>
<dbReference type="Pfam" id="PF02739">
    <property type="entry name" value="5_3_exonuc_N"/>
    <property type="match status" value="1"/>
</dbReference>
<dbReference type="GO" id="GO:0003677">
    <property type="term" value="F:DNA binding"/>
    <property type="evidence" value="ECO:0007669"/>
    <property type="project" value="UniProtKB-KW"/>
</dbReference>
<dbReference type="Pfam" id="PF01367">
    <property type="entry name" value="5_3_exonuc"/>
    <property type="match status" value="1"/>
</dbReference>
<dbReference type="InterPro" id="IPR020046">
    <property type="entry name" value="5-3_exonucl_a-hlix_arch_N"/>
</dbReference>
<dbReference type="GO" id="GO:0033567">
    <property type="term" value="P:DNA replication, Okazaki fragment processing"/>
    <property type="evidence" value="ECO:0007669"/>
    <property type="project" value="InterPro"/>
</dbReference>
<keyword evidence="1" id="KW-0540">Nuclease</keyword>
<feature type="non-terminal residue" evidence="5">
    <location>
        <position position="1"/>
    </location>
</feature>
<organism evidence="5 6">
    <name type="scientific">Candidatus Kaiserbacteria bacterium CG_4_8_14_3_um_filter_38_9</name>
    <dbReference type="NCBI Taxonomy" id="1974599"/>
    <lineage>
        <taxon>Bacteria</taxon>
        <taxon>Candidatus Kaiseribacteriota</taxon>
    </lineage>
</organism>